<dbReference type="InterPro" id="IPR016187">
    <property type="entry name" value="CTDL_fold"/>
</dbReference>
<dbReference type="PROSITE" id="PS50041">
    <property type="entry name" value="C_TYPE_LECTIN_2"/>
    <property type="match status" value="2"/>
</dbReference>
<reference evidence="3" key="1">
    <citation type="submission" date="2022-07" db="EMBL/GenBank/DDBJ databases">
        <title>Chromosome-level genome of Muraenolepis orangiensis.</title>
        <authorList>
            <person name="Kim J."/>
        </authorList>
    </citation>
    <scope>NUCLEOTIDE SEQUENCE</scope>
    <source>
        <strain evidence="3">KU_S4_2022</strain>
        <tissue evidence="3">Muscle</tissue>
    </source>
</reference>
<feature type="signal peptide" evidence="1">
    <location>
        <begin position="1"/>
        <end position="18"/>
    </location>
</feature>
<gene>
    <name evidence="3" type="ORF">NHX12_013684</name>
</gene>
<dbReference type="EMBL" id="JANIIK010000118">
    <property type="protein sequence ID" value="KAJ3584961.1"/>
    <property type="molecule type" value="Genomic_DNA"/>
</dbReference>
<proteinExistence type="predicted"/>
<dbReference type="OrthoDB" id="441660at2759"/>
<dbReference type="PANTHER" id="PTHR45784:SF3">
    <property type="entry name" value="C-TYPE LECTIN DOMAIN FAMILY 4 MEMBER K-LIKE-RELATED"/>
    <property type="match status" value="1"/>
</dbReference>
<feature type="chain" id="PRO_5040427564" description="C-type lectin domain-containing protein" evidence="1">
    <location>
        <begin position="19"/>
        <end position="203"/>
    </location>
</feature>
<name>A0A9Q0DAS2_9TELE</name>
<organism evidence="3 4">
    <name type="scientific">Muraenolepis orangiensis</name>
    <name type="common">Patagonian moray cod</name>
    <dbReference type="NCBI Taxonomy" id="630683"/>
    <lineage>
        <taxon>Eukaryota</taxon>
        <taxon>Metazoa</taxon>
        <taxon>Chordata</taxon>
        <taxon>Craniata</taxon>
        <taxon>Vertebrata</taxon>
        <taxon>Euteleostomi</taxon>
        <taxon>Actinopterygii</taxon>
        <taxon>Neopterygii</taxon>
        <taxon>Teleostei</taxon>
        <taxon>Neoteleostei</taxon>
        <taxon>Acanthomorphata</taxon>
        <taxon>Zeiogadaria</taxon>
        <taxon>Gadariae</taxon>
        <taxon>Gadiformes</taxon>
        <taxon>Muraenolepidoidei</taxon>
        <taxon>Muraenolepididae</taxon>
        <taxon>Muraenolepis</taxon>
    </lineage>
</organism>
<evidence type="ECO:0000259" key="2">
    <source>
        <dbReference type="PROSITE" id="PS50041"/>
    </source>
</evidence>
<dbReference type="InterPro" id="IPR016186">
    <property type="entry name" value="C-type_lectin-like/link_sf"/>
</dbReference>
<dbReference type="Pfam" id="PF00059">
    <property type="entry name" value="Lectin_C"/>
    <property type="match status" value="2"/>
</dbReference>
<protein>
    <recommendedName>
        <fullName evidence="2">C-type lectin domain-containing protein</fullName>
    </recommendedName>
</protein>
<evidence type="ECO:0000256" key="1">
    <source>
        <dbReference type="SAM" id="SignalP"/>
    </source>
</evidence>
<dbReference type="Proteomes" id="UP001148018">
    <property type="component" value="Unassembled WGS sequence"/>
</dbReference>
<evidence type="ECO:0000313" key="4">
    <source>
        <dbReference type="Proteomes" id="UP001148018"/>
    </source>
</evidence>
<dbReference type="CDD" id="cd00037">
    <property type="entry name" value="CLECT"/>
    <property type="match status" value="1"/>
</dbReference>
<dbReference type="PANTHER" id="PTHR45784">
    <property type="entry name" value="C-TYPE LECTIN DOMAIN FAMILY 20 MEMBER A-RELATED"/>
    <property type="match status" value="1"/>
</dbReference>
<sequence length="203" mass="23185">MWREMSVMLLLSAGVVWGRSTVYHFINQKMNWTNAQSYCREKFSDLATISDEEDNEKAFLLRTDESANVWIGLHKSNGKVPPLILIHEQKTWEEAVEYCREFHHDLASANDLRAREWVQAVATDATTPHVWVGLHYTCVLEFWFWVDGKVYVDGNWATGQGGPGSDCGTSGAMRKNDNKWYSLPSTQKMNFICSLCNDPQASL</sequence>
<keyword evidence="1" id="KW-0732">Signal</keyword>
<feature type="domain" description="C-type lectin" evidence="2">
    <location>
        <begin position="88"/>
        <end position="194"/>
    </location>
</feature>
<keyword evidence="4" id="KW-1185">Reference proteome</keyword>
<dbReference type="SMART" id="SM00034">
    <property type="entry name" value="CLECT"/>
    <property type="match status" value="1"/>
</dbReference>
<dbReference type="SUPFAM" id="SSF56436">
    <property type="entry name" value="C-type lectin-like"/>
    <property type="match status" value="2"/>
</dbReference>
<dbReference type="AlphaFoldDB" id="A0A9Q0DAS2"/>
<dbReference type="Gene3D" id="3.10.100.10">
    <property type="entry name" value="Mannose-Binding Protein A, subunit A"/>
    <property type="match status" value="2"/>
</dbReference>
<dbReference type="InterPro" id="IPR001304">
    <property type="entry name" value="C-type_lectin-like"/>
</dbReference>
<evidence type="ECO:0000313" key="3">
    <source>
        <dbReference type="EMBL" id="KAJ3584961.1"/>
    </source>
</evidence>
<comment type="caution">
    <text evidence="3">The sequence shown here is derived from an EMBL/GenBank/DDBJ whole genome shotgun (WGS) entry which is preliminary data.</text>
</comment>
<feature type="domain" description="C-type lectin" evidence="2">
    <location>
        <begin position="18"/>
        <end position="75"/>
    </location>
</feature>
<accession>A0A9Q0DAS2</accession>